<dbReference type="GO" id="GO:0006974">
    <property type="term" value="P:DNA damage response"/>
    <property type="evidence" value="ECO:0007669"/>
    <property type="project" value="TreeGrafter"/>
</dbReference>
<dbReference type="PANTHER" id="PTHR34387">
    <property type="entry name" value="SLR1258 PROTEIN"/>
    <property type="match status" value="1"/>
</dbReference>
<dbReference type="OrthoDB" id="1682722at2"/>
<reference evidence="2 3" key="1">
    <citation type="submission" date="2019-07" db="EMBL/GenBank/DDBJ databases">
        <title>Whole genome shotgun sequence of Aneurinibacillus danicus NBRC 102444.</title>
        <authorList>
            <person name="Hosoyama A."/>
            <person name="Uohara A."/>
            <person name="Ohji S."/>
            <person name="Ichikawa N."/>
        </authorList>
    </citation>
    <scope>NUCLEOTIDE SEQUENCE [LARGE SCALE GENOMIC DNA]</scope>
    <source>
        <strain evidence="2 3">NBRC 102444</strain>
    </source>
</reference>
<gene>
    <name evidence="2" type="ORF">ADA01nite_21740</name>
</gene>
<evidence type="ECO:0008006" key="4">
    <source>
        <dbReference type="Google" id="ProtNLM"/>
    </source>
</evidence>
<dbReference type="PANTHER" id="PTHR34387:SF1">
    <property type="entry name" value="PERIPLASMIC IMMUNOGENIC PROTEIN"/>
    <property type="match status" value="1"/>
</dbReference>
<accession>A0A511V6Y9</accession>
<dbReference type="InterPro" id="IPR052022">
    <property type="entry name" value="26kDa_periplasmic_antigen"/>
</dbReference>
<dbReference type="Pfam" id="PF04402">
    <property type="entry name" value="SIMPL"/>
    <property type="match status" value="1"/>
</dbReference>
<dbReference type="AlphaFoldDB" id="A0A511V6Y9"/>
<feature type="signal peptide" evidence="1">
    <location>
        <begin position="1"/>
        <end position="32"/>
    </location>
</feature>
<protein>
    <recommendedName>
        <fullName evidence="4">SIMPL domain-containing protein</fullName>
    </recommendedName>
</protein>
<proteinExistence type="predicted"/>
<evidence type="ECO:0000256" key="1">
    <source>
        <dbReference type="SAM" id="SignalP"/>
    </source>
</evidence>
<dbReference type="RefSeq" id="WP_146809983.1">
    <property type="nucleotide sequence ID" value="NZ_BJXX01000093.1"/>
</dbReference>
<dbReference type="InterPro" id="IPR007497">
    <property type="entry name" value="SIMPL/DUF541"/>
</dbReference>
<feature type="chain" id="PRO_5022174165" description="SIMPL domain-containing protein" evidence="1">
    <location>
        <begin position="33"/>
        <end position="257"/>
    </location>
</feature>
<name>A0A511V6Y9_9BACL</name>
<organism evidence="2 3">
    <name type="scientific">Aneurinibacillus danicus</name>
    <dbReference type="NCBI Taxonomy" id="267746"/>
    <lineage>
        <taxon>Bacteria</taxon>
        <taxon>Bacillati</taxon>
        <taxon>Bacillota</taxon>
        <taxon>Bacilli</taxon>
        <taxon>Bacillales</taxon>
        <taxon>Paenibacillaceae</taxon>
        <taxon>Aneurinibacillus group</taxon>
        <taxon>Aneurinibacillus</taxon>
    </lineage>
</organism>
<keyword evidence="1" id="KW-0732">Signal</keyword>
<comment type="caution">
    <text evidence="2">The sequence shown here is derived from an EMBL/GenBank/DDBJ whole genome shotgun (WGS) entry which is preliminary data.</text>
</comment>
<evidence type="ECO:0000313" key="3">
    <source>
        <dbReference type="Proteomes" id="UP000321157"/>
    </source>
</evidence>
<dbReference type="Proteomes" id="UP000321157">
    <property type="component" value="Unassembled WGS sequence"/>
</dbReference>
<evidence type="ECO:0000313" key="2">
    <source>
        <dbReference type="EMBL" id="GEN34714.1"/>
    </source>
</evidence>
<dbReference type="Gene3D" id="3.30.110.170">
    <property type="entry name" value="Protein of unknown function (DUF541), domain 1"/>
    <property type="match status" value="1"/>
</dbReference>
<keyword evidence="3" id="KW-1185">Reference proteome</keyword>
<dbReference type="EMBL" id="BJXX01000093">
    <property type="protein sequence ID" value="GEN34714.1"/>
    <property type="molecule type" value="Genomic_DNA"/>
</dbReference>
<sequence length="257" mass="27885">MTTVKRFKPLSCAVLLGAALFTGALTAPAAYAAEPQMNAASTSTAALRTITVTGYGEVVVQPDIAYVQLGLHTTGKTAREAQEKNAKQFKAIHSALEKLNIPAADIQTVRFVTMPDYSWENNKQELKGYQVEQIVQVKYRNLAGISQLIDAATAAGANRIENVSFSSEKIEEYRMDAMDAALDNARLKAERMAKRAGVKIKETVQITDGIAPAPPVYLYNLPRTGSMSDAAKEESSESRVYPGELKVGISVIVTYSY</sequence>
<dbReference type="Gene3D" id="3.30.70.2970">
    <property type="entry name" value="Protein of unknown function (DUF541), domain 2"/>
    <property type="match status" value="1"/>
</dbReference>